<dbReference type="InterPro" id="IPR011008">
    <property type="entry name" value="Dimeric_a/b-barrel"/>
</dbReference>
<gene>
    <name evidence="1" type="ORF">SIN8267_00488</name>
</gene>
<dbReference type="EMBL" id="CAKLPX010000001">
    <property type="protein sequence ID" value="CAH0990396.1"/>
    <property type="molecule type" value="Genomic_DNA"/>
</dbReference>
<proteinExistence type="predicted"/>
<comment type="caution">
    <text evidence="1">The sequence shown here is derived from an EMBL/GenBank/DDBJ whole genome shotgun (WGS) entry which is preliminary data.</text>
</comment>
<evidence type="ECO:0000313" key="1">
    <source>
        <dbReference type="EMBL" id="CAH0990396.1"/>
    </source>
</evidence>
<protein>
    <recommendedName>
        <fullName evidence="3">EthD domain-containing protein</fullName>
    </recommendedName>
</protein>
<evidence type="ECO:0000313" key="2">
    <source>
        <dbReference type="Proteomes" id="UP000838100"/>
    </source>
</evidence>
<dbReference type="Proteomes" id="UP000838100">
    <property type="component" value="Unassembled WGS sequence"/>
</dbReference>
<dbReference type="RefSeq" id="WP_237443077.1">
    <property type="nucleotide sequence ID" value="NZ_CAKLPX010000001.1"/>
</dbReference>
<organism evidence="1 2">
    <name type="scientific">Sinobacterium norvegicum</name>
    <dbReference type="NCBI Taxonomy" id="1641715"/>
    <lineage>
        <taxon>Bacteria</taxon>
        <taxon>Pseudomonadati</taxon>
        <taxon>Pseudomonadota</taxon>
        <taxon>Gammaproteobacteria</taxon>
        <taxon>Cellvibrionales</taxon>
        <taxon>Spongiibacteraceae</taxon>
        <taxon>Sinobacterium</taxon>
    </lineage>
</organism>
<keyword evidence="2" id="KW-1185">Reference proteome</keyword>
<name>A0ABN8ED60_9GAMM</name>
<evidence type="ECO:0008006" key="3">
    <source>
        <dbReference type="Google" id="ProtNLM"/>
    </source>
</evidence>
<sequence>MQKYILLIKPDSHSNHNNFQQQLLNAAQSLANTGAKHVRLNKVDQAVAGADSLRISQQQNPYQAMISFWLSDERFFNTVIDCFSGFSTDLAGYRVQQHEPILNEQYPSSAGQRTEGMNQVVLLEIPPRLDREQWLDIWLNSHGQIACDIQSTFGYRQNIVTKVMTHNAPTVDAIVEENFPAAAMTDSSAFYGCPGDEQETQRRQQQMIDSVVRFIDFDKIECLPMSEYNFD</sequence>
<accession>A0ABN8ED60</accession>
<dbReference type="SUPFAM" id="SSF54909">
    <property type="entry name" value="Dimeric alpha+beta barrel"/>
    <property type="match status" value="1"/>
</dbReference>
<reference evidence="1" key="1">
    <citation type="submission" date="2021-12" db="EMBL/GenBank/DDBJ databases">
        <authorList>
            <person name="Rodrigo-Torres L."/>
            <person name="Arahal R. D."/>
            <person name="Lucena T."/>
        </authorList>
    </citation>
    <scope>NUCLEOTIDE SEQUENCE</scope>
    <source>
        <strain evidence="1">CECT 8267</strain>
    </source>
</reference>